<dbReference type="EMBL" id="FOHE01000002">
    <property type="protein sequence ID" value="SES76399.1"/>
    <property type="molecule type" value="Genomic_DNA"/>
</dbReference>
<evidence type="ECO:0000256" key="11">
    <source>
        <dbReference type="ARBA" id="ARBA00022840"/>
    </source>
</evidence>
<accession>A0A1H9Z4B7</accession>
<comment type="similarity">
    <text evidence="15">Belongs to the ribF family.</text>
</comment>
<dbReference type="PIRSF" id="PIRSF004491">
    <property type="entry name" value="FAD_Synth"/>
    <property type="match status" value="1"/>
</dbReference>
<dbReference type="NCBIfam" id="NF004162">
    <property type="entry name" value="PRK05627.1-5"/>
    <property type="match status" value="1"/>
</dbReference>
<dbReference type="GO" id="GO:0009231">
    <property type="term" value="P:riboflavin biosynthetic process"/>
    <property type="evidence" value="ECO:0007669"/>
    <property type="project" value="InterPro"/>
</dbReference>
<dbReference type="EC" id="2.7.7.2" evidence="15"/>
<dbReference type="PANTHER" id="PTHR22749:SF6">
    <property type="entry name" value="RIBOFLAVIN KINASE"/>
    <property type="match status" value="1"/>
</dbReference>
<evidence type="ECO:0000256" key="3">
    <source>
        <dbReference type="ARBA" id="ARBA00005201"/>
    </source>
</evidence>
<dbReference type="UniPathway" id="UPA00277">
    <property type="reaction ID" value="UER00407"/>
</dbReference>
<dbReference type="NCBIfam" id="NF004160">
    <property type="entry name" value="PRK05627.1-3"/>
    <property type="match status" value="1"/>
</dbReference>
<dbReference type="Gene3D" id="2.40.30.30">
    <property type="entry name" value="Riboflavin kinase-like"/>
    <property type="match status" value="1"/>
</dbReference>
<dbReference type="FunFam" id="2.40.30.30:FF:000003">
    <property type="entry name" value="Riboflavin biosynthesis protein"/>
    <property type="match status" value="1"/>
</dbReference>
<dbReference type="Pfam" id="PF06574">
    <property type="entry name" value="FAD_syn"/>
    <property type="match status" value="1"/>
</dbReference>
<keyword evidence="12" id="KW-0511">Multifunctional enzyme</keyword>
<dbReference type="InterPro" id="IPR002606">
    <property type="entry name" value="Riboflavin_kinase_bac"/>
</dbReference>
<dbReference type="InterPro" id="IPR015864">
    <property type="entry name" value="FAD_synthase"/>
</dbReference>
<dbReference type="InterPro" id="IPR015865">
    <property type="entry name" value="Riboflavin_kinase_bac/euk"/>
</dbReference>
<dbReference type="Gene3D" id="3.40.50.620">
    <property type="entry name" value="HUPs"/>
    <property type="match status" value="1"/>
</dbReference>
<protein>
    <recommendedName>
        <fullName evidence="15">Riboflavin biosynthesis protein</fullName>
    </recommendedName>
    <domain>
        <recommendedName>
            <fullName evidence="15">Riboflavin kinase</fullName>
            <ecNumber evidence="15">2.7.1.26</ecNumber>
        </recommendedName>
        <alternativeName>
            <fullName evidence="15">Flavokinase</fullName>
        </alternativeName>
    </domain>
    <domain>
        <recommendedName>
            <fullName evidence="15">FMN adenylyltransferase</fullName>
            <ecNumber evidence="15">2.7.7.2</ecNumber>
        </recommendedName>
        <alternativeName>
            <fullName evidence="15">FAD pyrophosphorylase</fullName>
        </alternativeName>
        <alternativeName>
            <fullName evidence="15">FAD synthase</fullName>
        </alternativeName>
    </domain>
</protein>
<keyword evidence="11 15" id="KW-0067">ATP-binding</keyword>
<dbReference type="SMART" id="SM00904">
    <property type="entry name" value="Flavokinase"/>
    <property type="match status" value="1"/>
</dbReference>
<dbReference type="NCBIfam" id="TIGR00125">
    <property type="entry name" value="cyt_tran_rel"/>
    <property type="match status" value="1"/>
</dbReference>
<dbReference type="UniPathway" id="UPA00276">
    <property type="reaction ID" value="UER00406"/>
</dbReference>
<evidence type="ECO:0000256" key="14">
    <source>
        <dbReference type="ARBA" id="ARBA00049494"/>
    </source>
</evidence>
<sequence length="312" mass="35743">MMRTIELSFPHTLTLNELPETVAAIGFFDGIHKGHQHVIETAVQEASNNQMESAVITFHPHPSVVLNKSEKQVKYITPIKEKKAILQKMNVDRLYIITFNKELSNLSPREFINHFIVGLHIKHLVAGFDFSYGHRGKGNMDNIDDHAQERFTYTKIDKVVLDGEKVSSTRIRKLLENGNVEKVQELLGRPLSITGEVIEGAKRGRELGFPTANLFINQDTLLPKPGIYAVKVIIKNNVYEGMASLGINPTFTEDRIDLSLEVHIFDYNNDLYGEELQLQWHKFIRDEEKFDNVDQLIKKIEQDETIIRGFFS</sequence>
<dbReference type="GO" id="GO:0008531">
    <property type="term" value="F:riboflavin kinase activity"/>
    <property type="evidence" value="ECO:0007669"/>
    <property type="project" value="UniProtKB-UniRule"/>
</dbReference>
<evidence type="ECO:0000256" key="1">
    <source>
        <dbReference type="ARBA" id="ARBA00002121"/>
    </source>
</evidence>
<organism evidence="17 18">
    <name type="scientific">Oceanobacillus limi</name>
    <dbReference type="NCBI Taxonomy" id="930131"/>
    <lineage>
        <taxon>Bacteria</taxon>
        <taxon>Bacillati</taxon>
        <taxon>Bacillota</taxon>
        <taxon>Bacilli</taxon>
        <taxon>Bacillales</taxon>
        <taxon>Bacillaceae</taxon>
        <taxon>Oceanobacillus</taxon>
    </lineage>
</organism>
<keyword evidence="10 15" id="KW-0274">FAD</keyword>
<evidence type="ECO:0000256" key="9">
    <source>
        <dbReference type="ARBA" id="ARBA00022777"/>
    </source>
</evidence>
<evidence type="ECO:0000256" key="6">
    <source>
        <dbReference type="ARBA" id="ARBA00022679"/>
    </source>
</evidence>
<reference evidence="17 18" key="1">
    <citation type="submission" date="2016-10" db="EMBL/GenBank/DDBJ databases">
        <authorList>
            <person name="de Groot N.N."/>
        </authorList>
    </citation>
    <scope>NUCLEOTIDE SEQUENCE [LARGE SCALE GENOMIC DNA]</scope>
    <source>
        <strain evidence="17 18">IBRC-M 10780</strain>
    </source>
</reference>
<dbReference type="STRING" id="930131.SAMN05216389_10287"/>
<dbReference type="EC" id="2.7.1.26" evidence="15"/>
<dbReference type="GO" id="GO:0005524">
    <property type="term" value="F:ATP binding"/>
    <property type="evidence" value="ECO:0007669"/>
    <property type="project" value="UniProtKB-UniRule"/>
</dbReference>
<dbReference type="Pfam" id="PF01687">
    <property type="entry name" value="Flavokinase"/>
    <property type="match status" value="1"/>
</dbReference>
<proteinExistence type="inferred from homology"/>
<dbReference type="NCBIfam" id="TIGR00083">
    <property type="entry name" value="ribF"/>
    <property type="match status" value="1"/>
</dbReference>
<evidence type="ECO:0000256" key="5">
    <source>
        <dbReference type="ARBA" id="ARBA00022643"/>
    </source>
</evidence>
<dbReference type="InterPro" id="IPR014729">
    <property type="entry name" value="Rossmann-like_a/b/a_fold"/>
</dbReference>
<dbReference type="InterPro" id="IPR023468">
    <property type="entry name" value="Riboflavin_kinase"/>
</dbReference>
<gene>
    <name evidence="17" type="ORF">SAMN05216389_10287</name>
</gene>
<comment type="pathway">
    <text evidence="3 15">Cofactor biosynthesis; FMN biosynthesis; FMN from riboflavin (ATP route): step 1/1.</text>
</comment>
<dbReference type="SUPFAM" id="SSF52374">
    <property type="entry name" value="Nucleotidylyl transferase"/>
    <property type="match status" value="1"/>
</dbReference>
<comment type="catalytic activity">
    <reaction evidence="14 15">
        <text>FMN + ATP + H(+) = FAD + diphosphate</text>
        <dbReference type="Rhea" id="RHEA:17237"/>
        <dbReference type="ChEBI" id="CHEBI:15378"/>
        <dbReference type="ChEBI" id="CHEBI:30616"/>
        <dbReference type="ChEBI" id="CHEBI:33019"/>
        <dbReference type="ChEBI" id="CHEBI:57692"/>
        <dbReference type="ChEBI" id="CHEBI:58210"/>
        <dbReference type="EC" id="2.7.7.2"/>
    </reaction>
</comment>
<evidence type="ECO:0000313" key="17">
    <source>
        <dbReference type="EMBL" id="SES76399.1"/>
    </source>
</evidence>
<dbReference type="Proteomes" id="UP000198618">
    <property type="component" value="Unassembled WGS sequence"/>
</dbReference>
<dbReference type="GO" id="GO:0006747">
    <property type="term" value="P:FAD biosynthetic process"/>
    <property type="evidence" value="ECO:0007669"/>
    <property type="project" value="UniProtKB-UniRule"/>
</dbReference>
<evidence type="ECO:0000256" key="8">
    <source>
        <dbReference type="ARBA" id="ARBA00022741"/>
    </source>
</evidence>
<dbReference type="GO" id="GO:0003919">
    <property type="term" value="F:FMN adenylyltransferase activity"/>
    <property type="evidence" value="ECO:0007669"/>
    <property type="project" value="UniProtKB-UniRule"/>
</dbReference>
<dbReference type="InterPro" id="IPR004821">
    <property type="entry name" value="Cyt_trans-like"/>
</dbReference>
<comment type="catalytic activity">
    <reaction evidence="13 15">
        <text>riboflavin + ATP = FMN + ADP + H(+)</text>
        <dbReference type="Rhea" id="RHEA:14357"/>
        <dbReference type="ChEBI" id="CHEBI:15378"/>
        <dbReference type="ChEBI" id="CHEBI:30616"/>
        <dbReference type="ChEBI" id="CHEBI:57986"/>
        <dbReference type="ChEBI" id="CHEBI:58210"/>
        <dbReference type="ChEBI" id="CHEBI:456216"/>
        <dbReference type="EC" id="2.7.1.26"/>
    </reaction>
</comment>
<evidence type="ECO:0000259" key="16">
    <source>
        <dbReference type="SMART" id="SM00904"/>
    </source>
</evidence>
<evidence type="ECO:0000256" key="2">
    <source>
        <dbReference type="ARBA" id="ARBA00004726"/>
    </source>
</evidence>
<evidence type="ECO:0000256" key="12">
    <source>
        <dbReference type="ARBA" id="ARBA00023268"/>
    </source>
</evidence>
<dbReference type="GO" id="GO:0009398">
    <property type="term" value="P:FMN biosynthetic process"/>
    <property type="evidence" value="ECO:0007669"/>
    <property type="project" value="UniProtKB-UniRule"/>
</dbReference>
<keyword evidence="7 15" id="KW-0548">Nucleotidyltransferase</keyword>
<name>A0A1H9Z4B7_9BACI</name>
<keyword evidence="5 15" id="KW-0288">FMN</keyword>
<evidence type="ECO:0000256" key="10">
    <source>
        <dbReference type="ARBA" id="ARBA00022827"/>
    </source>
</evidence>
<keyword evidence="6 15" id="KW-0808">Transferase</keyword>
<keyword evidence="9 15" id="KW-0418">Kinase</keyword>
<evidence type="ECO:0000313" key="18">
    <source>
        <dbReference type="Proteomes" id="UP000198618"/>
    </source>
</evidence>
<dbReference type="PANTHER" id="PTHR22749">
    <property type="entry name" value="RIBOFLAVIN KINASE/FMN ADENYLYLTRANSFERASE"/>
    <property type="match status" value="1"/>
</dbReference>
<comment type="function">
    <text evidence="1">Catalyzes the phosphorylation of riboflavin to FMN followed by the adenylation of FMN to FAD.</text>
</comment>
<dbReference type="SUPFAM" id="SSF82114">
    <property type="entry name" value="Riboflavin kinase-like"/>
    <property type="match status" value="1"/>
</dbReference>
<dbReference type="FunFam" id="3.40.50.620:FF:000021">
    <property type="entry name" value="Riboflavin biosynthesis protein"/>
    <property type="match status" value="1"/>
</dbReference>
<feature type="domain" description="Riboflavin kinase" evidence="16">
    <location>
        <begin position="186"/>
        <end position="312"/>
    </location>
</feature>
<evidence type="ECO:0000256" key="15">
    <source>
        <dbReference type="PIRNR" id="PIRNR004491"/>
    </source>
</evidence>
<evidence type="ECO:0000256" key="4">
    <source>
        <dbReference type="ARBA" id="ARBA00022630"/>
    </source>
</evidence>
<dbReference type="CDD" id="cd02064">
    <property type="entry name" value="FAD_synthetase_N"/>
    <property type="match status" value="1"/>
</dbReference>
<evidence type="ECO:0000256" key="7">
    <source>
        <dbReference type="ARBA" id="ARBA00022695"/>
    </source>
</evidence>
<dbReference type="InterPro" id="IPR023465">
    <property type="entry name" value="Riboflavin_kinase_dom_sf"/>
</dbReference>
<comment type="pathway">
    <text evidence="2 15">Cofactor biosynthesis; FAD biosynthesis; FAD from FMN: step 1/1.</text>
</comment>
<dbReference type="AlphaFoldDB" id="A0A1H9Z4B7"/>
<keyword evidence="4 15" id="KW-0285">Flavoprotein</keyword>
<keyword evidence="8 15" id="KW-0547">Nucleotide-binding</keyword>
<keyword evidence="18" id="KW-1185">Reference proteome</keyword>
<evidence type="ECO:0000256" key="13">
    <source>
        <dbReference type="ARBA" id="ARBA00047880"/>
    </source>
</evidence>